<dbReference type="Proteomes" id="UP000256601">
    <property type="component" value="Unassembled WGS sequence"/>
</dbReference>
<keyword evidence="3" id="KW-0862">Zinc</keyword>
<dbReference type="GO" id="GO:0006511">
    <property type="term" value="P:ubiquitin-dependent protein catabolic process"/>
    <property type="evidence" value="ECO:0007669"/>
    <property type="project" value="TreeGrafter"/>
</dbReference>
<dbReference type="InterPro" id="IPR013083">
    <property type="entry name" value="Znf_RING/FYVE/PHD"/>
</dbReference>
<keyword evidence="1" id="KW-0479">Metal-binding</keyword>
<proteinExistence type="predicted"/>
<feature type="domain" description="CHY-type" evidence="7">
    <location>
        <begin position="406"/>
        <end position="473"/>
    </location>
</feature>
<dbReference type="CDD" id="cd16464">
    <property type="entry name" value="RING-H2_Pirh2-like"/>
    <property type="match status" value="1"/>
</dbReference>
<dbReference type="PROSITE" id="PS51266">
    <property type="entry name" value="ZF_CHY"/>
    <property type="match status" value="1"/>
</dbReference>
<feature type="region of interest" description="Disordered" evidence="5">
    <location>
        <begin position="665"/>
        <end position="688"/>
    </location>
</feature>
<dbReference type="InterPro" id="IPR001841">
    <property type="entry name" value="Znf_RING"/>
</dbReference>
<dbReference type="PROSITE" id="PS51270">
    <property type="entry name" value="ZF_CTCHY"/>
    <property type="match status" value="1"/>
</dbReference>
<evidence type="ECO:0000313" key="12">
    <source>
        <dbReference type="Proteomes" id="UP000256601"/>
    </source>
</evidence>
<name>A0A1D8NJZ1_YARLL</name>
<evidence type="ECO:0000256" key="1">
    <source>
        <dbReference type="ARBA" id="ARBA00022723"/>
    </source>
</evidence>
<dbReference type="InterPro" id="IPR037274">
    <property type="entry name" value="Znf_CHY_sf"/>
</dbReference>
<dbReference type="InterPro" id="IPR037275">
    <property type="entry name" value="Znf_CTCHY_sf"/>
</dbReference>
<evidence type="ECO:0000259" key="8">
    <source>
        <dbReference type="PROSITE" id="PS51270"/>
    </source>
</evidence>
<dbReference type="VEuPathDB" id="FungiDB:YALI1_E30368g"/>
<dbReference type="InterPro" id="IPR008913">
    <property type="entry name" value="Znf_CHY"/>
</dbReference>
<feature type="compositionally biased region" description="Acidic residues" evidence="5">
    <location>
        <begin position="228"/>
        <end position="237"/>
    </location>
</feature>
<dbReference type="PROSITE" id="PS50089">
    <property type="entry name" value="ZF_RING_2"/>
    <property type="match status" value="1"/>
</dbReference>
<evidence type="ECO:0000256" key="3">
    <source>
        <dbReference type="ARBA" id="ARBA00022833"/>
    </source>
</evidence>
<accession>A0A1D8NJZ1</accession>
<reference evidence="10 12" key="2">
    <citation type="submission" date="2018-07" db="EMBL/GenBank/DDBJ databases">
        <title>Draft Genome Assemblies for Five Robust Yarrowia lipolytica Strains Exhibiting High Lipid Production and Pentose Sugar Utilization and Sugar Alcohol Secretion from Undetoxified Lignocellulosic Biomass Hydrolysates.</title>
        <authorList>
            <consortium name="DOE Joint Genome Institute"/>
            <person name="Walker C."/>
            <person name="Ryu S."/>
            <person name="Na H."/>
            <person name="Zane M."/>
            <person name="LaButti K."/>
            <person name="Lipzen A."/>
            <person name="Haridas S."/>
            <person name="Barry K."/>
            <person name="Grigoriev I.V."/>
            <person name="Quarterman J."/>
            <person name="Slininger P."/>
            <person name="Dien B."/>
            <person name="Trinh C.T."/>
        </authorList>
    </citation>
    <scope>NUCLEOTIDE SEQUENCE [LARGE SCALE GENOMIC DNA]</scope>
    <source>
        <strain evidence="10 12">YB392</strain>
    </source>
</reference>
<dbReference type="Pfam" id="PF13639">
    <property type="entry name" value="zf-RING_2"/>
    <property type="match status" value="1"/>
</dbReference>
<dbReference type="Gene3D" id="2.20.28.10">
    <property type="match status" value="1"/>
</dbReference>
<evidence type="ECO:0000256" key="2">
    <source>
        <dbReference type="ARBA" id="ARBA00022771"/>
    </source>
</evidence>
<reference evidence="9 11" key="1">
    <citation type="journal article" date="2016" name="PLoS ONE">
        <title>Sequence Assembly of Yarrowia lipolytica Strain W29/CLIB89 Shows Transposable Element Diversity.</title>
        <authorList>
            <person name="Magnan C."/>
            <person name="Yu J."/>
            <person name="Chang I."/>
            <person name="Jahn E."/>
            <person name="Kanomata Y."/>
            <person name="Wu J."/>
            <person name="Zeller M."/>
            <person name="Oakes M."/>
            <person name="Baldi P."/>
            <person name="Sandmeyer S."/>
        </authorList>
    </citation>
    <scope>NUCLEOTIDE SEQUENCE [LARGE SCALE GENOMIC DNA]</scope>
    <source>
        <strain evidence="9">CLIB89</strain>
        <strain evidence="11">CLIB89(W29)</strain>
    </source>
</reference>
<feature type="region of interest" description="Disordered" evidence="5">
    <location>
        <begin position="217"/>
        <end position="262"/>
    </location>
</feature>
<dbReference type="EMBL" id="CP017557">
    <property type="protein sequence ID" value="AOW05954.1"/>
    <property type="molecule type" value="Genomic_DNA"/>
</dbReference>
<dbReference type="Pfam" id="PF14599">
    <property type="entry name" value="zinc_ribbon_6"/>
    <property type="match status" value="1"/>
</dbReference>
<dbReference type="InterPro" id="IPR017921">
    <property type="entry name" value="Znf_CTCHY"/>
</dbReference>
<feature type="region of interest" description="Disordered" evidence="5">
    <location>
        <begin position="289"/>
        <end position="323"/>
    </location>
</feature>
<dbReference type="GO" id="GO:0008270">
    <property type="term" value="F:zinc ion binding"/>
    <property type="evidence" value="ECO:0007669"/>
    <property type="project" value="UniProtKB-KW"/>
</dbReference>
<dbReference type="AlphaFoldDB" id="A0A1D8NJZ1"/>
<dbReference type="eggNOG" id="KOG1940">
    <property type="taxonomic scope" value="Eukaryota"/>
</dbReference>
<dbReference type="GO" id="GO:0016567">
    <property type="term" value="P:protein ubiquitination"/>
    <property type="evidence" value="ECO:0007669"/>
    <property type="project" value="TreeGrafter"/>
</dbReference>
<protein>
    <submittedName>
        <fullName evidence="9">Uncharacterized protein</fullName>
    </submittedName>
</protein>
<dbReference type="SUPFAM" id="SSF57850">
    <property type="entry name" value="RING/U-box"/>
    <property type="match status" value="1"/>
</dbReference>
<keyword evidence="2 4" id="KW-0863">Zinc-finger</keyword>
<feature type="domain" description="RING-type" evidence="6">
    <location>
        <begin position="542"/>
        <end position="583"/>
    </location>
</feature>
<feature type="domain" description="CTCHY-type" evidence="8">
    <location>
        <begin position="475"/>
        <end position="541"/>
    </location>
</feature>
<dbReference type="Proteomes" id="UP000182444">
    <property type="component" value="Chromosome 1E"/>
</dbReference>
<dbReference type="PANTHER" id="PTHR21319:SF0">
    <property type="entry name" value="AND RING FINGER DOMAIN PROTEIN, PUTATIVE (AFU_ORTHOLOGUE AFUA_1G08900)-RELATED"/>
    <property type="match status" value="1"/>
</dbReference>
<dbReference type="SMART" id="SM00184">
    <property type="entry name" value="RING"/>
    <property type="match status" value="1"/>
</dbReference>
<evidence type="ECO:0000313" key="9">
    <source>
        <dbReference type="EMBL" id="AOW05954.1"/>
    </source>
</evidence>
<evidence type="ECO:0000259" key="6">
    <source>
        <dbReference type="PROSITE" id="PS50089"/>
    </source>
</evidence>
<dbReference type="PANTHER" id="PTHR21319">
    <property type="entry name" value="RING FINGER AND CHY ZINC FINGER DOMAIN-CONTAINING PROTEIN 1"/>
    <property type="match status" value="1"/>
</dbReference>
<organism evidence="9 11">
    <name type="scientific">Yarrowia lipolytica</name>
    <name type="common">Candida lipolytica</name>
    <dbReference type="NCBI Taxonomy" id="4952"/>
    <lineage>
        <taxon>Eukaryota</taxon>
        <taxon>Fungi</taxon>
        <taxon>Dikarya</taxon>
        <taxon>Ascomycota</taxon>
        <taxon>Saccharomycotina</taxon>
        <taxon>Dipodascomycetes</taxon>
        <taxon>Dipodascales</taxon>
        <taxon>Dipodascales incertae sedis</taxon>
        <taxon>Yarrowia</taxon>
    </lineage>
</organism>
<dbReference type="Gene3D" id="3.30.40.10">
    <property type="entry name" value="Zinc/RING finger domain, C3HC4 (zinc finger)"/>
    <property type="match status" value="1"/>
</dbReference>
<evidence type="ECO:0000313" key="11">
    <source>
        <dbReference type="Proteomes" id="UP000182444"/>
    </source>
</evidence>
<feature type="compositionally biased region" description="Low complexity" evidence="5">
    <location>
        <begin position="310"/>
        <end position="323"/>
    </location>
</feature>
<evidence type="ECO:0000256" key="4">
    <source>
        <dbReference type="PROSITE-ProRule" id="PRU00601"/>
    </source>
</evidence>
<gene>
    <name evidence="10" type="ORF">B0I71DRAFT_129843</name>
    <name evidence="9" type="ORF">YALI1_E30368g</name>
</gene>
<evidence type="ECO:0000259" key="7">
    <source>
        <dbReference type="PROSITE" id="PS51266"/>
    </source>
</evidence>
<dbReference type="SUPFAM" id="SSF161245">
    <property type="entry name" value="Zinc hairpin stack"/>
    <property type="match status" value="1"/>
</dbReference>
<dbReference type="VEuPathDB" id="FungiDB:YALI0_E25608g"/>
<evidence type="ECO:0000256" key="5">
    <source>
        <dbReference type="SAM" id="MobiDB-lite"/>
    </source>
</evidence>
<dbReference type="GO" id="GO:0061630">
    <property type="term" value="F:ubiquitin protein ligase activity"/>
    <property type="evidence" value="ECO:0007669"/>
    <property type="project" value="TreeGrafter"/>
</dbReference>
<dbReference type="Pfam" id="PF05495">
    <property type="entry name" value="zf-CHY"/>
    <property type="match status" value="1"/>
</dbReference>
<evidence type="ECO:0000313" key="10">
    <source>
        <dbReference type="EMBL" id="RDW26988.1"/>
    </source>
</evidence>
<dbReference type="InterPro" id="IPR039512">
    <property type="entry name" value="RCHY1_zinc-ribbon"/>
</dbReference>
<dbReference type="GO" id="GO:0005634">
    <property type="term" value="C:nucleus"/>
    <property type="evidence" value="ECO:0007669"/>
    <property type="project" value="TreeGrafter"/>
</dbReference>
<dbReference type="SUPFAM" id="SSF161219">
    <property type="entry name" value="CHY zinc finger-like"/>
    <property type="match status" value="1"/>
</dbReference>
<sequence>MINSNGCDIFSLSKPKPPVQVHGHLCAMDYMQFPPLPVIRLPEFLHRRDDMMPEVFRNWLDRQQRTEENGEAPELEAQLEQQQGSVLARARERRNTLQDTPSNVPAVCSEPELQSSYLQRWREMTELWNESRDAVLGSDDETAGARPSAVRPEDYFSAPENHRLLGGPLNLPSFGGLNMAWFTRGREENGEAATAATGFQQLFVDGRHPYDFSAAESDVAGESSYEYTDGDEQEGEVVEASTISSVRSPILPPSESSSDDEMDMIGRLNFDGFDRRRFQPPRFRPSWNFHIPSFPVRGNSDPDTNEDSNTDTAATPRATPKPAAPQRMIAYIQKLCKSSSDQPETEVSLRQKIMEIQNADFSEREKAYMLQTLMTHDYYRLQQAANDARPTAEASSTDKQPTYHDEELQILGCEHYQRACKLECNECNKWYTCRFCHDNVESHTLIRKDTRNMLCMYCGTAQPAAQDCMSCHKSMASYYCAICKLWDDDPEKSIYHCNDCGICRIGKGLGIDFFHCQRCNACMTMDLHGSHKCIERSTDCDCPICGDYLFTSTTKVIFMPCGHAIHQTCWYDHTRVSYKCPTCAKSILNMEAQFRIMDTEIENQPLPDPYADWRSIVTCNDCSAKSNVKFHFLGLKCDNCKSYNTNQVKLLKPEDDVVQEVRLQSPEVTEEDAELAILSTVESDREGE</sequence>
<dbReference type="KEGG" id="yli:2912723"/>
<dbReference type="EMBL" id="KZ858970">
    <property type="protein sequence ID" value="RDW26988.1"/>
    <property type="molecule type" value="Genomic_DNA"/>
</dbReference>